<proteinExistence type="predicted"/>
<dbReference type="PANTHER" id="PTHR13693:SF3">
    <property type="entry name" value="LD36009P"/>
    <property type="match status" value="1"/>
</dbReference>
<dbReference type="InterPro" id="IPR015424">
    <property type="entry name" value="PyrdxlP-dep_Trfase"/>
</dbReference>
<dbReference type="RefSeq" id="WP_344596242.1">
    <property type="nucleotide sequence ID" value="NZ_BAAARW010000037.1"/>
</dbReference>
<dbReference type="PANTHER" id="PTHR13693">
    <property type="entry name" value="CLASS II AMINOTRANSFERASE/8-AMINO-7-OXONONANOATE SYNTHASE"/>
    <property type="match status" value="1"/>
</dbReference>
<name>A0ABN3K5I3_9ACTN</name>
<dbReference type="GO" id="GO:0008483">
    <property type="term" value="F:transaminase activity"/>
    <property type="evidence" value="ECO:0007669"/>
    <property type="project" value="UniProtKB-KW"/>
</dbReference>
<dbReference type="EMBL" id="BAAARW010000037">
    <property type="protein sequence ID" value="GAA2449574.1"/>
    <property type="molecule type" value="Genomic_DNA"/>
</dbReference>
<dbReference type="InterPro" id="IPR004839">
    <property type="entry name" value="Aminotransferase_I/II_large"/>
</dbReference>
<evidence type="ECO:0000313" key="6">
    <source>
        <dbReference type="EMBL" id="GAA2449574.1"/>
    </source>
</evidence>
<evidence type="ECO:0000259" key="5">
    <source>
        <dbReference type="Pfam" id="PF00155"/>
    </source>
</evidence>
<dbReference type="InterPro" id="IPR050087">
    <property type="entry name" value="AON_synthase_class-II"/>
</dbReference>
<evidence type="ECO:0000256" key="1">
    <source>
        <dbReference type="ARBA" id="ARBA00001933"/>
    </source>
</evidence>
<feature type="domain" description="Aminotransferase class I/classII large" evidence="5">
    <location>
        <begin position="49"/>
        <end position="384"/>
    </location>
</feature>
<evidence type="ECO:0000256" key="3">
    <source>
        <dbReference type="ARBA" id="ARBA00022679"/>
    </source>
</evidence>
<dbReference type="EC" id="2.3.1.47" evidence="2"/>
<protein>
    <recommendedName>
        <fullName evidence="2">8-amino-7-oxononanoate synthase</fullName>
        <ecNumber evidence="2">2.3.1.47</ecNumber>
    </recommendedName>
</protein>
<keyword evidence="6" id="KW-0032">Aminotransferase</keyword>
<evidence type="ECO:0000313" key="7">
    <source>
        <dbReference type="Proteomes" id="UP001501231"/>
    </source>
</evidence>
<dbReference type="InterPro" id="IPR015421">
    <property type="entry name" value="PyrdxlP-dep_Trfase_major"/>
</dbReference>
<evidence type="ECO:0000256" key="2">
    <source>
        <dbReference type="ARBA" id="ARBA00013187"/>
    </source>
</evidence>
<comment type="catalytic activity">
    <reaction evidence="4">
        <text>6-carboxyhexanoyl-[ACP] + L-alanine + H(+) = (8S)-8-amino-7-oxononanoate + holo-[ACP] + CO2</text>
        <dbReference type="Rhea" id="RHEA:42288"/>
        <dbReference type="Rhea" id="RHEA-COMP:9685"/>
        <dbReference type="Rhea" id="RHEA-COMP:9955"/>
        <dbReference type="ChEBI" id="CHEBI:15378"/>
        <dbReference type="ChEBI" id="CHEBI:16526"/>
        <dbReference type="ChEBI" id="CHEBI:57972"/>
        <dbReference type="ChEBI" id="CHEBI:64479"/>
        <dbReference type="ChEBI" id="CHEBI:78846"/>
        <dbReference type="ChEBI" id="CHEBI:149468"/>
        <dbReference type="EC" id="2.3.1.47"/>
    </reaction>
</comment>
<keyword evidence="7" id="KW-1185">Reference proteome</keyword>
<keyword evidence="3" id="KW-0808">Transferase</keyword>
<comment type="caution">
    <text evidence="6">The sequence shown here is derived from an EMBL/GenBank/DDBJ whole genome shotgun (WGS) entry which is preliminary data.</text>
</comment>
<dbReference type="Gene3D" id="3.90.1150.10">
    <property type="entry name" value="Aspartate Aminotransferase, domain 1"/>
    <property type="match status" value="1"/>
</dbReference>
<comment type="cofactor">
    <cofactor evidence="1">
        <name>pyridoxal 5'-phosphate</name>
        <dbReference type="ChEBI" id="CHEBI:597326"/>
    </cofactor>
</comment>
<dbReference type="Proteomes" id="UP001501231">
    <property type="component" value="Unassembled WGS sequence"/>
</dbReference>
<evidence type="ECO:0000256" key="4">
    <source>
        <dbReference type="ARBA" id="ARBA00047715"/>
    </source>
</evidence>
<reference evidence="6 7" key="1">
    <citation type="journal article" date="2019" name="Int. J. Syst. Evol. Microbiol.">
        <title>The Global Catalogue of Microorganisms (GCM) 10K type strain sequencing project: providing services to taxonomists for standard genome sequencing and annotation.</title>
        <authorList>
            <consortium name="The Broad Institute Genomics Platform"/>
            <consortium name="The Broad Institute Genome Sequencing Center for Infectious Disease"/>
            <person name="Wu L."/>
            <person name="Ma J."/>
        </authorList>
    </citation>
    <scope>NUCLEOTIDE SEQUENCE [LARGE SCALE GENOMIC DNA]</scope>
    <source>
        <strain evidence="6 7">JCM 3325</strain>
    </source>
</reference>
<sequence>MVDAFGKCLSWREDEIAARMGVYPYYHAIEERTGLNEVRVGGRTLLMAGSNDYLALSTDPRTKAAAAAALRRFGAGTSGSRLTNGTLALHEELEAGLADFLGHEAALVTSTGFQANLALSPLLGPHDTLVADQHIHASLIDAARLGQARLRRFRHNDMAHLGRLLDAAEPGDGLIILTEGMFSTTGDLCDLPGIGKLAAQHGARLILDGAHDIGVLGPGGRGAADHYGQLPAVDVHTLTFSKCFGTLGGAVTGPERVIRYLRHHSRAAIFSASLPAPCAAAALAALEVIRTEPERRRRVLAIAERLGAELAALGFDAGRDGTPTIPVHVGDTLPCLRLWTELFEEGVFTNAMVPPGVPEGRALVRVAVTAAHTGAEVDRIVDAFAAAGRRLRLID</sequence>
<dbReference type="SUPFAM" id="SSF53383">
    <property type="entry name" value="PLP-dependent transferases"/>
    <property type="match status" value="1"/>
</dbReference>
<accession>A0ABN3K5I3</accession>
<gene>
    <name evidence="6" type="ORF">GCM10010191_79070</name>
</gene>
<dbReference type="Gene3D" id="3.40.640.10">
    <property type="entry name" value="Type I PLP-dependent aspartate aminotransferase-like (Major domain)"/>
    <property type="match status" value="1"/>
</dbReference>
<organism evidence="6 7">
    <name type="scientific">Actinomadura vinacea</name>
    <dbReference type="NCBI Taxonomy" id="115336"/>
    <lineage>
        <taxon>Bacteria</taxon>
        <taxon>Bacillati</taxon>
        <taxon>Actinomycetota</taxon>
        <taxon>Actinomycetes</taxon>
        <taxon>Streptosporangiales</taxon>
        <taxon>Thermomonosporaceae</taxon>
        <taxon>Actinomadura</taxon>
    </lineage>
</organism>
<dbReference type="InterPro" id="IPR015422">
    <property type="entry name" value="PyrdxlP-dep_Trfase_small"/>
</dbReference>
<dbReference type="Pfam" id="PF00155">
    <property type="entry name" value="Aminotran_1_2"/>
    <property type="match status" value="1"/>
</dbReference>